<dbReference type="Pfam" id="PF00072">
    <property type="entry name" value="Response_reg"/>
    <property type="match status" value="1"/>
</dbReference>
<evidence type="ECO:0000259" key="2">
    <source>
        <dbReference type="PROSITE" id="PS50110"/>
    </source>
</evidence>
<dbReference type="InterPro" id="IPR052893">
    <property type="entry name" value="TCS_response_regulator"/>
</dbReference>
<name>A0ABW4X0U4_9BACT</name>
<gene>
    <name evidence="3" type="ORF">ACFSKU_15240</name>
</gene>
<dbReference type="SMART" id="SM00448">
    <property type="entry name" value="REC"/>
    <property type="match status" value="1"/>
</dbReference>
<dbReference type="InterPro" id="IPR001789">
    <property type="entry name" value="Sig_transdc_resp-reg_receiver"/>
</dbReference>
<feature type="domain" description="Response regulatory" evidence="2">
    <location>
        <begin position="6"/>
        <end position="134"/>
    </location>
</feature>
<protein>
    <submittedName>
        <fullName evidence="3">Response regulator</fullName>
    </submittedName>
</protein>
<dbReference type="RefSeq" id="WP_229961641.1">
    <property type="nucleotide sequence ID" value="NZ_JAJJWI010000014.1"/>
</dbReference>
<dbReference type="PROSITE" id="PS50110">
    <property type="entry name" value="RESPONSE_REGULATORY"/>
    <property type="match status" value="1"/>
</dbReference>
<keyword evidence="1" id="KW-0597">Phosphoprotein</keyword>
<dbReference type="PANTHER" id="PTHR44520:SF2">
    <property type="entry name" value="RESPONSE REGULATOR RCP1"/>
    <property type="match status" value="1"/>
</dbReference>
<sequence>MFSYKKVWLIDDDVITNFINERLITLSQFTEDVAIFNTVEEALSLLEETIKTNESEFPDIIFLDISMPGLDGWDFLNAYRMLPKEKRSKCELYMLSSSLDKGDIHMANDYEEVVDFISKPLSQEDLEVIKFRKTNSLEAL</sequence>
<evidence type="ECO:0000313" key="3">
    <source>
        <dbReference type="EMBL" id="MFD2068246.1"/>
    </source>
</evidence>
<dbReference type="EMBL" id="JBHUHV010000052">
    <property type="protein sequence ID" value="MFD2068246.1"/>
    <property type="molecule type" value="Genomic_DNA"/>
</dbReference>
<dbReference type="SUPFAM" id="SSF52172">
    <property type="entry name" value="CheY-like"/>
    <property type="match status" value="1"/>
</dbReference>
<comment type="caution">
    <text evidence="3">The sequence shown here is derived from an EMBL/GenBank/DDBJ whole genome shotgun (WGS) entry which is preliminary data.</text>
</comment>
<dbReference type="Proteomes" id="UP001597369">
    <property type="component" value="Unassembled WGS sequence"/>
</dbReference>
<evidence type="ECO:0000256" key="1">
    <source>
        <dbReference type="PROSITE-ProRule" id="PRU00169"/>
    </source>
</evidence>
<feature type="modified residue" description="4-aspartylphosphate" evidence="1">
    <location>
        <position position="64"/>
    </location>
</feature>
<dbReference type="Gene3D" id="3.40.50.2300">
    <property type="match status" value="1"/>
</dbReference>
<dbReference type="PANTHER" id="PTHR44520">
    <property type="entry name" value="RESPONSE REGULATOR RCP1-RELATED"/>
    <property type="match status" value="1"/>
</dbReference>
<keyword evidence="4" id="KW-1185">Reference proteome</keyword>
<reference evidence="4" key="1">
    <citation type="journal article" date="2019" name="Int. J. Syst. Evol. Microbiol.">
        <title>The Global Catalogue of Microorganisms (GCM) 10K type strain sequencing project: providing services to taxonomists for standard genome sequencing and annotation.</title>
        <authorList>
            <consortium name="The Broad Institute Genomics Platform"/>
            <consortium name="The Broad Institute Genome Sequencing Center for Infectious Disease"/>
            <person name="Wu L."/>
            <person name="Ma J."/>
        </authorList>
    </citation>
    <scope>NUCLEOTIDE SEQUENCE [LARGE SCALE GENOMIC DNA]</scope>
    <source>
        <strain evidence="4">JCM 16545</strain>
    </source>
</reference>
<proteinExistence type="predicted"/>
<dbReference type="CDD" id="cd00156">
    <property type="entry name" value="REC"/>
    <property type="match status" value="1"/>
</dbReference>
<dbReference type="InterPro" id="IPR011006">
    <property type="entry name" value="CheY-like_superfamily"/>
</dbReference>
<evidence type="ECO:0000313" key="4">
    <source>
        <dbReference type="Proteomes" id="UP001597369"/>
    </source>
</evidence>
<accession>A0ABW4X0U4</accession>
<organism evidence="3 4">
    <name type="scientific">Pontibacter silvestris</name>
    <dbReference type="NCBI Taxonomy" id="2305183"/>
    <lineage>
        <taxon>Bacteria</taxon>
        <taxon>Pseudomonadati</taxon>
        <taxon>Bacteroidota</taxon>
        <taxon>Cytophagia</taxon>
        <taxon>Cytophagales</taxon>
        <taxon>Hymenobacteraceae</taxon>
        <taxon>Pontibacter</taxon>
    </lineage>
</organism>